<evidence type="ECO:0000256" key="2">
    <source>
        <dbReference type="ARBA" id="ARBA00023015"/>
    </source>
</evidence>
<dbReference type="Gene3D" id="3.40.190.10">
    <property type="entry name" value="Periplasmic binding protein-like II"/>
    <property type="match status" value="2"/>
</dbReference>
<proteinExistence type="inferred from homology"/>
<feature type="domain" description="HTH lysR-type" evidence="5">
    <location>
        <begin position="3"/>
        <end position="60"/>
    </location>
</feature>
<dbReference type="Gene3D" id="1.10.10.10">
    <property type="entry name" value="Winged helix-like DNA-binding domain superfamily/Winged helix DNA-binding domain"/>
    <property type="match status" value="1"/>
</dbReference>
<reference evidence="6 7" key="1">
    <citation type="submission" date="2023-11" db="EMBL/GenBank/DDBJ databases">
        <title>A Novel Polar Bacteriovorax (B. antarcticus) Isolated from the Biocrust in Antarctica.</title>
        <authorList>
            <person name="Mun W."/>
            <person name="Choi S.Y."/>
            <person name="Mitchell R.J."/>
        </authorList>
    </citation>
    <scope>NUCLEOTIDE SEQUENCE [LARGE SCALE GENOMIC DNA]</scope>
    <source>
        <strain evidence="6 7">PP10</strain>
    </source>
</reference>
<dbReference type="InterPro" id="IPR058163">
    <property type="entry name" value="LysR-type_TF_proteobact-type"/>
</dbReference>
<dbReference type="SUPFAM" id="SSF53850">
    <property type="entry name" value="Periplasmic binding protein-like II"/>
    <property type="match status" value="1"/>
</dbReference>
<dbReference type="InterPro" id="IPR036388">
    <property type="entry name" value="WH-like_DNA-bd_sf"/>
</dbReference>
<accession>A0ABU5VTZ2</accession>
<organism evidence="6 7">
    <name type="scientific">Bacteriovorax antarcticus</name>
    <dbReference type="NCBI Taxonomy" id="3088717"/>
    <lineage>
        <taxon>Bacteria</taxon>
        <taxon>Pseudomonadati</taxon>
        <taxon>Bdellovibrionota</taxon>
        <taxon>Bacteriovoracia</taxon>
        <taxon>Bacteriovoracales</taxon>
        <taxon>Bacteriovoracaceae</taxon>
        <taxon>Bacteriovorax</taxon>
    </lineage>
</organism>
<keyword evidence="2" id="KW-0805">Transcription regulation</keyword>
<dbReference type="InterPro" id="IPR036390">
    <property type="entry name" value="WH_DNA-bd_sf"/>
</dbReference>
<protein>
    <submittedName>
        <fullName evidence="6">LysR family transcriptional regulator</fullName>
    </submittedName>
</protein>
<dbReference type="RefSeq" id="WP_323575747.1">
    <property type="nucleotide sequence ID" value="NZ_JAYGJQ010000001.1"/>
</dbReference>
<dbReference type="InterPro" id="IPR000847">
    <property type="entry name" value="LysR_HTH_N"/>
</dbReference>
<keyword evidence="4" id="KW-0804">Transcription</keyword>
<dbReference type="SUPFAM" id="SSF46785">
    <property type="entry name" value="Winged helix' DNA-binding domain"/>
    <property type="match status" value="1"/>
</dbReference>
<dbReference type="PANTHER" id="PTHR30537">
    <property type="entry name" value="HTH-TYPE TRANSCRIPTIONAL REGULATOR"/>
    <property type="match status" value="1"/>
</dbReference>
<dbReference type="Pfam" id="PF00126">
    <property type="entry name" value="HTH_1"/>
    <property type="match status" value="1"/>
</dbReference>
<sequence>MKTTTDELQTFIAIVDAGSITAAAERLGQTTSGGSRTLSRLEKKLDTTLLMRTTRKIQLTEDGKVFLEHSRSIVNAFDEAEEAVTSHSKTASGLLRVDSASPFILHSIVPYMDEFTKLYPGIKLELHSSERIVDLVEKRIDVAIRIGNLQDSTLHAKSLKPSTLRILASPKYLEKYGTPKTVEDLAKHKLIGFTDPKELNYWPLRTAKSDTYIANCHINASSGETIFQLVKRGVGIACLSDFMTMPDIEKGSLVQILKNHTVDSRQPIQAVYYRNTQLSSRITLFIEFLQKKLKA</sequence>
<dbReference type="PANTHER" id="PTHR30537:SF20">
    <property type="entry name" value="TRANSCRIPTIONAL REGULATORY PROTEIN"/>
    <property type="match status" value="1"/>
</dbReference>
<dbReference type="PROSITE" id="PS50931">
    <property type="entry name" value="HTH_LYSR"/>
    <property type="match status" value="1"/>
</dbReference>
<dbReference type="EMBL" id="JAYGJQ010000001">
    <property type="protein sequence ID" value="MEA9356072.1"/>
    <property type="molecule type" value="Genomic_DNA"/>
</dbReference>
<evidence type="ECO:0000313" key="7">
    <source>
        <dbReference type="Proteomes" id="UP001302274"/>
    </source>
</evidence>
<evidence type="ECO:0000256" key="1">
    <source>
        <dbReference type="ARBA" id="ARBA00009437"/>
    </source>
</evidence>
<evidence type="ECO:0000313" key="6">
    <source>
        <dbReference type="EMBL" id="MEA9356072.1"/>
    </source>
</evidence>
<gene>
    <name evidence="6" type="ORF">SHI21_07665</name>
</gene>
<comment type="caution">
    <text evidence="6">The sequence shown here is derived from an EMBL/GenBank/DDBJ whole genome shotgun (WGS) entry which is preliminary data.</text>
</comment>
<evidence type="ECO:0000259" key="5">
    <source>
        <dbReference type="PROSITE" id="PS50931"/>
    </source>
</evidence>
<keyword evidence="7" id="KW-1185">Reference proteome</keyword>
<evidence type="ECO:0000256" key="3">
    <source>
        <dbReference type="ARBA" id="ARBA00023125"/>
    </source>
</evidence>
<dbReference type="Pfam" id="PF03466">
    <property type="entry name" value="LysR_substrate"/>
    <property type="match status" value="1"/>
</dbReference>
<name>A0ABU5VTZ2_9BACT</name>
<evidence type="ECO:0000256" key="4">
    <source>
        <dbReference type="ARBA" id="ARBA00023163"/>
    </source>
</evidence>
<dbReference type="Proteomes" id="UP001302274">
    <property type="component" value="Unassembled WGS sequence"/>
</dbReference>
<keyword evidence="3" id="KW-0238">DNA-binding</keyword>
<dbReference type="InterPro" id="IPR005119">
    <property type="entry name" value="LysR_subst-bd"/>
</dbReference>
<comment type="similarity">
    <text evidence="1">Belongs to the LysR transcriptional regulatory family.</text>
</comment>